<dbReference type="InterPro" id="IPR012960">
    <property type="entry name" value="Dyskerin-like"/>
</dbReference>
<dbReference type="InterPro" id="IPR002501">
    <property type="entry name" value="PsdUridine_synth_N"/>
</dbReference>
<comment type="catalytic activity">
    <reaction evidence="1 6">
        <text>uridine(55) in tRNA = pseudouridine(55) in tRNA</text>
        <dbReference type="Rhea" id="RHEA:42532"/>
        <dbReference type="Rhea" id="RHEA-COMP:10101"/>
        <dbReference type="Rhea" id="RHEA-COMP:10102"/>
        <dbReference type="ChEBI" id="CHEBI:65314"/>
        <dbReference type="ChEBI" id="CHEBI:65315"/>
        <dbReference type="EC" id="5.4.99.25"/>
    </reaction>
</comment>
<dbReference type="InterPro" id="IPR020103">
    <property type="entry name" value="PsdUridine_synth_cat_dom_sf"/>
</dbReference>
<dbReference type="SMR" id="Q18NW4"/>
<dbReference type="PATRIC" id="fig|272557.25.peg.717"/>
<organism evidence="9">
    <name type="scientific">Aeropyrum pernix (strain ATCC 700893 / DSM 11879 / JCM 9820 / NBRC 100138 / K1)</name>
    <dbReference type="NCBI Taxonomy" id="272557"/>
    <lineage>
        <taxon>Archaea</taxon>
        <taxon>Thermoproteota</taxon>
        <taxon>Thermoprotei</taxon>
        <taxon>Desulfurococcales</taxon>
        <taxon>Desulfurococcaceae</taxon>
        <taxon>Aeropyrum</taxon>
    </lineage>
</organism>
<evidence type="ECO:0000256" key="4">
    <source>
        <dbReference type="ARBA" id="ARBA00060072"/>
    </source>
</evidence>
<dbReference type="FunFam" id="3.30.2350.10:FF:000001">
    <property type="entry name" value="H/ACA ribonucleoprotein complex subunit CBF5"/>
    <property type="match status" value="1"/>
</dbReference>
<sequence>MAEEAVDARGEGARFIEKVKSICGNTSRILYKYDEPTDPRYGYLPHERPLDVYLRYGMIVVDKPPGPTSHEVVAWIKRMLGVSRAGHGGTLDPKVTGVLPVALERMTRIIGTVMHSSKEYVCVMQLHRPVEEDRLREVLKLFEGEIYQKPPLRSSVKRALRTRRVFRIELLEYTGKYALLRVDCEAGTYMRKLCWDIGLVLGVGAHMRELRRIRTGPFSEDSGLMVRLDDVAYAVIRWREEGKDDLLRRVVIPGEYSVCHIPKVLVRDSAVESLTHGAQLAAPGVAAVEEGVEKGGMVALMTLKGELIGLGKALASAQEMLEAERGIVVSPTRIIMERGLYPRMWKRQQAPQGA</sequence>
<dbReference type="SMART" id="SM00359">
    <property type="entry name" value="PUA"/>
    <property type="match status" value="1"/>
</dbReference>
<dbReference type="SMART" id="SM01136">
    <property type="entry name" value="DKCLD"/>
    <property type="match status" value="1"/>
</dbReference>
<comment type="function">
    <text evidence="4 6">Could be responsible for synthesis of pseudouridine from uracil-55 in the psi GC loop of transfer RNAs.</text>
</comment>
<evidence type="ECO:0000256" key="6">
    <source>
        <dbReference type="HAMAP-Rule" id="MF_01081"/>
    </source>
</evidence>
<dbReference type="Pfam" id="PF01472">
    <property type="entry name" value="PUA"/>
    <property type="match status" value="1"/>
</dbReference>
<dbReference type="PANTHER" id="PTHR23127">
    <property type="entry name" value="CENTROMERE/MICROTUBULE BINDING PROTEIN CBF5"/>
    <property type="match status" value="1"/>
</dbReference>
<dbReference type="SUPFAM" id="SSF88697">
    <property type="entry name" value="PUA domain-like"/>
    <property type="match status" value="1"/>
</dbReference>
<dbReference type="NCBIfam" id="TIGR00425">
    <property type="entry name" value="CBF5"/>
    <property type="match status" value="1"/>
</dbReference>
<dbReference type="InterPro" id="IPR015947">
    <property type="entry name" value="PUA-like_sf"/>
</dbReference>
<evidence type="ECO:0000259" key="7">
    <source>
        <dbReference type="SMART" id="SM00359"/>
    </source>
</evidence>
<dbReference type="GO" id="GO:0031118">
    <property type="term" value="P:rRNA pseudouridine synthesis"/>
    <property type="evidence" value="ECO:0007669"/>
    <property type="project" value="TreeGrafter"/>
</dbReference>
<dbReference type="PANTHER" id="PTHR23127:SF0">
    <property type="entry name" value="H_ACA RIBONUCLEOPROTEIN COMPLEX SUBUNIT DKC1"/>
    <property type="match status" value="1"/>
</dbReference>
<dbReference type="Pfam" id="PF08068">
    <property type="entry name" value="DKCLD"/>
    <property type="match status" value="1"/>
</dbReference>
<dbReference type="InterPro" id="IPR004802">
    <property type="entry name" value="tRNA_PsdUridine_synth_B_fam"/>
</dbReference>
<evidence type="ECO:0000313" key="9">
    <source>
        <dbReference type="EMBL" id="BAE96920.1"/>
    </source>
</evidence>
<feature type="domain" description="Dyskerin-like" evidence="8">
    <location>
        <begin position="25"/>
        <end position="73"/>
    </location>
</feature>
<dbReference type="GO" id="GO:0000495">
    <property type="term" value="P:box H/ACA sno(s)RNA 3'-end processing"/>
    <property type="evidence" value="ECO:0007669"/>
    <property type="project" value="TreeGrafter"/>
</dbReference>
<feature type="active site" description="Nucleophile" evidence="6">
    <location>
        <position position="92"/>
    </location>
</feature>
<dbReference type="Gene3D" id="3.30.2350.10">
    <property type="entry name" value="Pseudouridine synthase"/>
    <property type="match status" value="1"/>
</dbReference>
<name>Q18NW4_AERPE</name>
<dbReference type="InterPro" id="IPR002478">
    <property type="entry name" value="PUA"/>
</dbReference>
<dbReference type="AlphaFoldDB" id="Q18NW4"/>
<keyword evidence="2 6" id="KW-0819">tRNA processing</keyword>
<dbReference type="GO" id="GO:0160148">
    <property type="term" value="F:tRNA pseudouridine(55) synthase activity"/>
    <property type="evidence" value="ECO:0007669"/>
    <property type="project" value="UniProtKB-EC"/>
</dbReference>
<dbReference type="GO" id="GO:0003723">
    <property type="term" value="F:RNA binding"/>
    <property type="evidence" value="ECO:0007669"/>
    <property type="project" value="InterPro"/>
</dbReference>
<reference evidence="9" key="2">
    <citation type="journal article" date="2006" name="Biochem. Biophys. Res. Commun.">
        <title>Archaeal pre-mRNA splicing: a connection to hetero-oligomeric splicing endonuclease.</title>
        <authorList>
            <person name="Yoshinari S."/>
            <person name="Itoh T."/>
            <person name="Hallam S.J."/>
            <person name="Delong E.F."/>
            <person name="Yokobori S."/>
            <person name="Yamagishi A."/>
            <person name="Oshima T."/>
            <person name="Kita K."/>
            <person name="Watanabe Y."/>
        </authorList>
    </citation>
    <scope>NUCLEOTIDE SEQUENCE</scope>
    <source>
        <strain evidence="9">K1</strain>
    </source>
</reference>
<feature type="domain" description="PUA" evidence="7">
    <location>
        <begin position="262"/>
        <end position="336"/>
    </location>
</feature>
<evidence type="ECO:0000259" key="8">
    <source>
        <dbReference type="SMART" id="SM01136"/>
    </source>
</evidence>
<reference evidence="9" key="3">
    <citation type="journal article" date="2009" name="BMC Evol. Biol.">
        <title>Gain and loss of an intron in a protein-coding gene in Archaea: the case of an archaeal RNA pseudouridine synthase gene.</title>
        <authorList>
            <person name="Yokobori S."/>
            <person name="Itoh T."/>
            <person name="Yoshinari S."/>
            <person name="Nomura N."/>
            <person name="Sako Y."/>
            <person name="Yamagishi A."/>
            <person name="Oshima T."/>
            <person name="Kita K."/>
            <person name="Watanabe Y."/>
        </authorList>
    </citation>
    <scope>NUCLEOTIDE SEQUENCE</scope>
    <source>
        <strain evidence="9">K1</strain>
    </source>
</reference>
<dbReference type="SUPFAM" id="SSF55120">
    <property type="entry name" value="Pseudouridine synthase"/>
    <property type="match status" value="1"/>
</dbReference>
<evidence type="ECO:0000256" key="3">
    <source>
        <dbReference type="ARBA" id="ARBA00023235"/>
    </source>
</evidence>
<dbReference type="GO" id="GO:1990481">
    <property type="term" value="P:mRNA pseudouridine synthesis"/>
    <property type="evidence" value="ECO:0007669"/>
    <property type="project" value="TreeGrafter"/>
</dbReference>
<dbReference type="Pfam" id="PF01509">
    <property type="entry name" value="TruB_N"/>
    <property type="match status" value="1"/>
</dbReference>
<evidence type="ECO:0000256" key="5">
    <source>
        <dbReference type="ARBA" id="ARBA00060775"/>
    </source>
</evidence>
<dbReference type="GO" id="GO:0031119">
    <property type="term" value="P:tRNA pseudouridine synthesis"/>
    <property type="evidence" value="ECO:0007669"/>
    <property type="project" value="UniProtKB-UniRule"/>
</dbReference>
<dbReference type="InterPro" id="IPR036974">
    <property type="entry name" value="PUA_sf"/>
</dbReference>
<dbReference type="EMBL" id="AB245523">
    <property type="protein sequence ID" value="BAE96920.1"/>
    <property type="molecule type" value="mRNA"/>
</dbReference>
<dbReference type="Gene3D" id="2.30.130.10">
    <property type="entry name" value="PUA domain"/>
    <property type="match status" value="1"/>
</dbReference>
<keyword evidence="3 6" id="KW-0413">Isomerase</keyword>
<dbReference type="InterPro" id="IPR032819">
    <property type="entry name" value="TruB_C"/>
</dbReference>
<reference evidence="9" key="1">
    <citation type="journal article" date="2002" name="FEBS Lett.">
        <title>Introns in protein-coding genes in Archaea.</title>
        <authorList>
            <person name="Watanabe Y."/>
            <person name="Yokobori S."/>
            <person name="Inaba T."/>
            <person name="Yamagishi A."/>
            <person name="Oshima T."/>
            <person name="Kawarabayasi Y."/>
            <person name="Kikuchi H."/>
            <person name="Kita K."/>
        </authorList>
    </citation>
    <scope>NUCLEOTIDE SEQUENCE</scope>
    <source>
        <strain evidence="9">K1</strain>
    </source>
</reference>
<dbReference type="KEGG" id="ape:APE_0989.1"/>
<proteinExistence type="evidence at transcript level"/>
<dbReference type="PROSITE" id="PS50890">
    <property type="entry name" value="PUA"/>
    <property type="match status" value="1"/>
</dbReference>
<dbReference type="GO" id="GO:0031120">
    <property type="term" value="P:snRNA pseudouridine synthesis"/>
    <property type="evidence" value="ECO:0007669"/>
    <property type="project" value="TreeGrafter"/>
</dbReference>
<accession>Q18NW4</accession>
<dbReference type="Pfam" id="PF16198">
    <property type="entry name" value="TruB_C_2"/>
    <property type="match status" value="1"/>
</dbReference>
<evidence type="ECO:0000256" key="2">
    <source>
        <dbReference type="ARBA" id="ARBA00022694"/>
    </source>
</evidence>
<protein>
    <recommendedName>
        <fullName evidence="6">Probable tRNA pseudouridine synthase B</fullName>
        <ecNumber evidence="6">5.4.99.25</ecNumber>
    </recommendedName>
    <alternativeName>
        <fullName evidence="6">tRNA pseudouridine(55) synthase</fullName>
        <shortName evidence="6">Psi55 synthase</shortName>
    </alternativeName>
    <alternativeName>
        <fullName evidence="6">tRNA pseudouridylate synthase</fullName>
    </alternativeName>
    <alternativeName>
        <fullName evidence="6">tRNA-uridine isomerase</fullName>
    </alternativeName>
</protein>
<evidence type="ECO:0000256" key="1">
    <source>
        <dbReference type="ARBA" id="ARBA00000385"/>
    </source>
</evidence>
<gene>
    <name evidence="9" type="primary">cbf5</name>
    <name evidence="6" type="synonym">truB</name>
</gene>
<dbReference type="NCBIfam" id="NF003280">
    <property type="entry name" value="PRK04270.1"/>
    <property type="match status" value="1"/>
</dbReference>
<dbReference type="CDD" id="cd21148">
    <property type="entry name" value="PUA_Cbf5"/>
    <property type="match status" value="1"/>
</dbReference>
<dbReference type="InterPro" id="IPR026326">
    <property type="entry name" value="TruB_arch"/>
</dbReference>
<dbReference type="EC" id="5.4.99.25" evidence="6"/>
<comment type="similarity">
    <text evidence="5 6">Belongs to the pseudouridine synthase TruB family. Type 2 subfamily.</text>
</comment>
<dbReference type="HAMAP" id="MF_01081">
    <property type="entry name" value="TruB_arch"/>
    <property type="match status" value="1"/>
</dbReference>